<evidence type="ECO:0000313" key="3">
    <source>
        <dbReference type="EMBL" id="WNZ44527.1"/>
    </source>
</evidence>
<organism evidence="3">
    <name type="scientific">Leptolyngbya boryana CZ1</name>
    <dbReference type="NCBI Taxonomy" id="3060204"/>
    <lineage>
        <taxon>Bacteria</taxon>
        <taxon>Bacillati</taxon>
        <taxon>Cyanobacteriota</taxon>
        <taxon>Cyanophyceae</taxon>
        <taxon>Leptolyngbyales</taxon>
        <taxon>Leptolyngbyaceae</taxon>
        <taxon>Leptolyngbya group</taxon>
        <taxon>Leptolyngbya</taxon>
    </lineage>
</organism>
<keyword evidence="1" id="KW-0175">Coiled coil</keyword>
<sequence>MFGKKPPENPTQSQSIGGNVTGSQVQMAQAGRDLTAVQLGDSDDQTQGMTISEVVQLLEKLETAIKSSGVAETEQEEMLDYLDAAKKEAKKEAAKKKEANKTLIGENLKQVSETMKNLQETSEAAKGLWQTGAEILKAIAPWLGVAVHFFGI</sequence>
<reference evidence="3" key="1">
    <citation type="journal article" date="2023" name="Plants (Basel)">
        <title>Genomic Analysis of Leptolyngbya boryana CZ1 Reveals Efficient Carbon Fixation Modules.</title>
        <authorList>
            <person name="Bai X."/>
            <person name="Wang H."/>
            <person name="Cheng W."/>
            <person name="Wang J."/>
            <person name="Ma M."/>
            <person name="Hu H."/>
            <person name="Song Z."/>
            <person name="Ma H."/>
            <person name="Fan Y."/>
            <person name="Du C."/>
            <person name="Xu J."/>
        </authorList>
    </citation>
    <scope>NUCLEOTIDE SEQUENCE</scope>
    <source>
        <strain evidence="3">CZ1</strain>
    </source>
</reference>
<evidence type="ECO:0000256" key="2">
    <source>
        <dbReference type="SAM" id="MobiDB-lite"/>
    </source>
</evidence>
<proteinExistence type="predicted"/>
<protein>
    <submittedName>
        <fullName evidence="3">Uncharacterized protein</fullName>
    </submittedName>
</protein>
<dbReference type="RefSeq" id="WP_316426594.1">
    <property type="nucleotide sequence ID" value="NZ_CP130144.1"/>
</dbReference>
<name>A0AA97AMW7_LEPBY</name>
<feature type="region of interest" description="Disordered" evidence="2">
    <location>
        <begin position="1"/>
        <end position="45"/>
    </location>
</feature>
<dbReference type="AlphaFoldDB" id="A0AA97AMW7"/>
<accession>A0AA97AMW7</accession>
<feature type="compositionally biased region" description="Polar residues" evidence="2">
    <location>
        <begin position="10"/>
        <end position="27"/>
    </location>
</feature>
<reference evidence="3" key="2">
    <citation type="submission" date="2023-07" db="EMBL/GenBank/DDBJ databases">
        <authorList>
            <person name="Bai X.-H."/>
            <person name="Wang H.-H."/>
            <person name="Wang J."/>
            <person name="Ma M.-Y."/>
            <person name="Hu H.-H."/>
            <person name="Song Z.-L."/>
            <person name="Ma H.-G."/>
            <person name="Fan Y."/>
            <person name="Du C.-Y."/>
            <person name="Xu J.-C."/>
        </authorList>
    </citation>
    <scope>NUCLEOTIDE SEQUENCE</scope>
    <source>
        <strain evidence="3">CZ1</strain>
    </source>
</reference>
<gene>
    <name evidence="3" type="ORF">Q2T42_22265</name>
</gene>
<dbReference type="EMBL" id="CP130144">
    <property type="protein sequence ID" value="WNZ44527.1"/>
    <property type="molecule type" value="Genomic_DNA"/>
</dbReference>
<evidence type="ECO:0000256" key="1">
    <source>
        <dbReference type="SAM" id="Coils"/>
    </source>
</evidence>
<feature type="coiled-coil region" evidence="1">
    <location>
        <begin position="79"/>
        <end position="128"/>
    </location>
</feature>